<sequence>MNNVLKCIHCKDPHKATDFDCPKRKEEKDFLKFKCINHLSFIDARRMPNKSRDMSSYANIVKSANTVESPDKYVNKKELTCILIQFMNETQKLILEALNEQQQTFQSSLENVMQQFQNVFSCLKKETIDSRIGHKKPKLTVCKNKSLINSKNLDSPLVPSSGGF</sequence>
<organism evidence="1 2">
    <name type="scientific">Araneus ventricosus</name>
    <name type="common">Orbweaver spider</name>
    <name type="synonym">Epeira ventricosa</name>
    <dbReference type="NCBI Taxonomy" id="182803"/>
    <lineage>
        <taxon>Eukaryota</taxon>
        <taxon>Metazoa</taxon>
        <taxon>Ecdysozoa</taxon>
        <taxon>Arthropoda</taxon>
        <taxon>Chelicerata</taxon>
        <taxon>Arachnida</taxon>
        <taxon>Araneae</taxon>
        <taxon>Araneomorphae</taxon>
        <taxon>Entelegynae</taxon>
        <taxon>Araneoidea</taxon>
        <taxon>Araneidae</taxon>
        <taxon>Araneus</taxon>
    </lineage>
</organism>
<dbReference type="OrthoDB" id="8069917at2759"/>
<reference evidence="1 2" key="1">
    <citation type="journal article" date="2019" name="Sci. Rep.">
        <title>Orb-weaving spider Araneus ventricosus genome elucidates the spidroin gene catalogue.</title>
        <authorList>
            <person name="Kono N."/>
            <person name="Nakamura H."/>
            <person name="Ohtoshi R."/>
            <person name="Moran D.A.P."/>
            <person name="Shinohara A."/>
            <person name="Yoshida Y."/>
            <person name="Fujiwara M."/>
            <person name="Mori M."/>
            <person name="Tomita M."/>
            <person name="Arakawa K."/>
        </authorList>
    </citation>
    <scope>NUCLEOTIDE SEQUENCE [LARGE SCALE GENOMIC DNA]</scope>
</reference>
<keyword evidence="2" id="KW-1185">Reference proteome</keyword>
<accession>A0A4Y2LI18</accession>
<evidence type="ECO:0000313" key="2">
    <source>
        <dbReference type="Proteomes" id="UP000499080"/>
    </source>
</evidence>
<dbReference type="Proteomes" id="UP000499080">
    <property type="component" value="Unassembled WGS sequence"/>
</dbReference>
<comment type="caution">
    <text evidence="1">The sequence shown here is derived from an EMBL/GenBank/DDBJ whole genome shotgun (WGS) entry which is preliminary data.</text>
</comment>
<gene>
    <name evidence="1" type="ORF">AVEN_209430_1</name>
</gene>
<name>A0A4Y2LI18_ARAVE</name>
<proteinExistence type="predicted"/>
<evidence type="ECO:0000313" key="1">
    <source>
        <dbReference type="EMBL" id="GBN13613.1"/>
    </source>
</evidence>
<dbReference type="AlphaFoldDB" id="A0A4Y2LI18"/>
<protein>
    <submittedName>
        <fullName evidence="1">Uncharacterized protein</fullName>
    </submittedName>
</protein>
<dbReference type="EMBL" id="BGPR01005810">
    <property type="protein sequence ID" value="GBN13613.1"/>
    <property type="molecule type" value="Genomic_DNA"/>
</dbReference>